<evidence type="ECO:0008006" key="2">
    <source>
        <dbReference type="Google" id="ProtNLM"/>
    </source>
</evidence>
<name>X1RPD5_9ZZZZ</name>
<accession>X1RPD5</accession>
<dbReference type="InterPro" id="IPR024787">
    <property type="entry name" value="EcsC"/>
</dbReference>
<dbReference type="PANTHER" id="PTHR41260:SF1">
    <property type="entry name" value="PROTEIN ECSC"/>
    <property type="match status" value="1"/>
</dbReference>
<evidence type="ECO:0000313" key="1">
    <source>
        <dbReference type="EMBL" id="GAI57394.1"/>
    </source>
</evidence>
<dbReference type="AlphaFoldDB" id="X1RPD5"/>
<proteinExistence type="predicted"/>
<comment type="caution">
    <text evidence="1">The sequence shown here is derived from an EMBL/GenBank/DDBJ whole genome shotgun (WGS) entry which is preliminary data.</text>
</comment>
<dbReference type="PANTHER" id="PTHR41260">
    <property type="entry name" value="PROTEIN ECSC"/>
    <property type="match status" value="1"/>
</dbReference>
<reference evidence="1" key="1">
    <citation type="journal article" date="2014" name="Front. Microbiol.">
        <title>High frequency of phylogenetically diverse reductive dehalogenase-homologous genes in deep subseafloor sedimentary metagenomes.</title>
        <authorList>
            <person name="Kawai M."/>
            <person name="Futagami T."/>
            <person name="Toyoda A."/>
            <person name="Takaki Y."/>
            <person name="Nishi S."/>
            <person name="Hori S."/>
            <person name="Arai W."/>
            <person name="Tsubouchi T."/>
            <person name="Morono Y."/>
            <person name="Uchiyama I."/>
            <person name="Ito T."/>
            <person name="Fujiyama A."/>
            <person name="Inagaki F."/>
            <person name="Takami H."/>
        </authorList>
    </citation>
    <scope>NUCLEOTIDE SEQUENCE</scope>
    <source>
        <strain evidence="1">Expedition CK06-06</strain>
    </source>
</reference>
<dbReference type="Pfam" id="PF12787">
    <property type="entry name" value="EcsC"/>
    <property type="match status" value="1"/>
</dbReference>
<gene>
    <name evidence="1" type="ORF">S06H3_57112</name>
</gene>
<organism evidence="1">
    <name type="scientific">marine sediment metagenome</name>
    <dbReference type="NCBI Taxonomy" id="412755"/>
    <lineage>
        <taxon>unclassified sequences</taxon>
        <taxon>metagenomes</taxon>
        <taxon>ecological metagenomes</taxon>
    </lineage>
</organism>
<dbReference type="EMBL" id="BARV01036823">
    <property type="protein sequence ID" value="GAI57394.1"/>
    <property type="molecule type" value="Genomic_DNA"/>
</dbReference>
<feature type="non-terminal residue" evidence="1">
    <location>
        <position position="176"/>
    </location>
</feature>
<sequence length="176" mass="18725">MNITKNDLDDLKYAKSLLENPSLAAKISNLLGTAIEKGLKYLPAKWNDIVQSATKKSLEKALNFAVKTMDNKTKPPSSNRTHKILVAATGASGGSFGLPALAIELPVTTTIMLRSIADIARSEGEQINMVETKLECLNVFALGGPSKNDDGTETGYFAVRAALAHAVSDAAKHIAE</sequence>
<protein>
    <recommendedName>
        <fullName evidence="2">Peptidase</fullName>
    </recommendedName>
</protein>